<dbReference type="Proteomes" id="UP000266841">
    <property type="component" value="Unassembled WGS sequence"/>
</dbReference>
<keyword evidence="8" id="KW-1185">Reference proteome</keyword>
<dbReference type="GO" id="GO:0016020">
    <property type="term" value="C:membrane"/>
    <property type="evidence" value="ECO:0007669"/>
    <property type="project" value="UniProtKB-SubCell"/>
</dbReference>
<proteinExistence type="predicted"/>
<protein>
    <submittedName>
        <fullName evidence="7">Uncharacterized protein</fullName>
    </submittedName>
</protein>
<dbReference type="Gene3D" id="1.20.120.550">
    <property type="entry name" value="Membrane associated eicosanoid/glutathione metabolism-like domain"/>
    <property type="match status" value="1"/>
</dbReference>
<feature type="transmembrane region" description="Helical" evidence="6">
    <location>
        <begin position="332"/>
        <end position="354"/>
    </location>
</feature>
<feature type="compositionally biased region" description="Basic and acidic residues" evidence="5">
    <location>
        <begin position="213"/>
        <end position="224"/>
    </location>
</feature>
<evidence type="ECO:0000256" key="2">
    <source>
        <dbReference type="ARBA" id="ARBA00022692"/>
    </source>
</evidence>
<feature type="region of interest" description="Disordered" evidence="5">
    <location>
        <begin position="197"/>
        <end position="224"/>
    </location>
</feature>
<evidence type="ECO:0000256" key="6">
    <source>
        <dbReference type="SAM" id="Phobius"/>
    </source>
</evidence>
<sequence>MKHIAKSRQIVHLGVVQHGCSSAPSSSLKPGLELVQAPDDLLYGLFPLGRVLAEQVPLVPPPDLLEGAVVELRLDDHTYRVRVDAVGRHRGRGEDGPDRCHGRVALLSPPVSVAALFEFESGRAMGSAKQLFWLPANLWSIDPTALFFVKSSSVGFEFPNNSIDSIQSRAISESSSRAAIYYLSKIPTALGGVLPDPRPAVHRVPRGGRARRRGDGPGGEHRRLCAGRLRDGSQVPTKRGAEKGYDMSIRVYAFLSSVTAAAMAMYYVFLFRQSTVSFAEFEKALREYKAKKTDVKPSIGRIKYDLGNPNILAVTRTVGNYNEQLAPFLIGMYLYASFVSVKGAAQYGWAWLLFRSYYEWGYRRVPALFLSTIPAYGCVLALIGGTVREVSSRGA</sequence>
<feature type="compositionally biased region" description="Basic residues" evidence="5">
    <location>
        <begin position="200"/>
        <end position="212"/>
    </location>
</feature>
<evidence type="ECO:0000313" key="7">
    <source>
        <dbReference type="EMBL" id="EJK45114.1"/>
    </source>
</evidence>
<accession>K0R231</accession>
<feature type="transmembrane region" description="Helical" evidence="6">
    <location>
        <begin position="366"/>
        <end position="387"/>
    </location>
</feature>
<evidence type="ECO:0000256" key="4">
    <source>
        <dbReference type="ARBA" id="ARBA00023136"/>
    </source>
</evidence>
<dbReference type="EMBL" id="AGNL01048766">
    <property type="protein sequence ID" value="EJK45114.1"/>
    <property type="molecule type" value="Genomic_DNA"/>
</dbReference>
<dbReference type="Pfam" id="PF01124">
    <property type="entry name" value="MAPEG"/>
    <property type="match status" value="1"/>
</dbReference>
<evidence type="ECO:0000313" key="8">
    <source>
        <dbReference type="Proteomes" id="UP000266841"/>
    </source>
</evidence>
<feature type="transmembrane region" description="Helical" evidence="6">
    <location>
        <begin position="249"/>
        <end position="269"/>
    </location>
</feature>
<dbReference type="SUPFAM" id="SSF161084">
    <property type="entry name" value="MAPEG domain-like"/>
    <property type="match status" value="1"/>
</dbReference>
<dbReference type="InterPro" id="IPR023352">
    <property type="entry name" value="MAPEG-like_dom_sf"/>
</dbReference>
<keyword evidence="2 6" id="KW-0812">Transmembrane</keyword>
<evidence type="ECO:0000256" key="3">
    <source>
        <dbReference type="ARBA" id="ARBA00022989"/>
    </source>
</evidence>
<comment type="caution">
    <text evidence="7">The sequence shown here is derived from an EMBL/GenBank/DDBJ whole genome shotgun (WGS) entry which is preliminary data.</text>
</comment>
<dbReference type="eggNOG" id="ENOG502S7VR">
    <property type="taxonomic scope" value="Eukaryota"/>
</dbReference>
<gene>
    <name evidence="7" type="ORF">THAOC_36293</name>
</gene>
<name>K0R231_THAOC</name>
<dbReference type="InterPro" id="IPR001129">
    <property type="entry name" value="Membr-assoc_MAPEG"/>
</dbReference>
<comment type="subcellular location">
    <subcellularLocation>
        <location evidence="1">Membrane</location>
    </subcellularLocation>
</comment>
<dbReference type="AlphaFoldDB" id="K0R231"/>
<evidence type="ECO:0000256" key="1">
    <source>
        <dbReference type="ARBA" id="ARBA00004370"/>
    </source>
</evidence>
<keyword evidence="3 6" id="KW-1133">Transmembrane helix</keyword>
<evidence type="ECO:0000256" key="5">
    <source>
        <dbReference type="SAM" id="MobiDB-lite"/>
    </source>
</evidence>
<dbReference type="OrthoDB" id="10265564at2759"/>
<reference evidence="7 8" key="1">
    <citation type="journal article" date="2012" name="Genome Biol.">
        <title>Genome and low-iron response of an oceanic diatom adapted to chronic iron limitation.</title>
        <authorList>
            <person name="Lommer M."/>
            <person name="Specht M."/>
            <person name="Roy A.S."/>
            <person name="Kraemer L."/>
            <person name="Andreson R."/>
            <person name="Gutowska M.A."/>
            <person name="Wolf J."/>
            <person name="Bergner S.V."/>
            <person name="Schilhabel M.B."/>
            <person name="Klostermeier U.C."/>
            <person name="Beiko R.G."/>
            <person name="Rosenstiel P."/>
            <person name="Hippler M."/>
            <person name="Laroche J."/>
        </authorList>
    </citation>
    <scope>NUCLEOTIDE SEQUENCE [LARGE SCALE GENOMIC DNA]</scope>
    <source>
        <strain evidence="7 8">CCMP1005</strain>
    </source>
</reference>
<keyword evidence="4 6" id="KW-0472">Membrane</keyword>
<organism evidence="7 8">
    <name type="scientific">Thalassiosira oceanica</name>
    <name type="common">Marine diatom</name>
    <dbReference type="NCBI Taxonomy" id="159749"/>
    <lineage>
        <taxon>Eukaryota</taxon>
        <taxon>Sar</taxon>
        <taxon>Stramenopiles</taxon>
        <taxon>Ochrophyta</taxon>
        <taxon>Bacillariophyta</taxon>
        <taxon>Coscinodiscophyceae</taxon>
        <taxon>Thalassiosirophycidae</taxon>
        <taxon>Thalassiosirales</taxon>
        <taxon>Thalassiosiraceae</taxon>
        <taxon>Thalassiosira</taxon>
    </lineage>
</organism>